<gene>
    <name evidence="1" type="ORF">NSCI0253_LOCUS29796</name>
</gene>
<protein>
    <submittedName>
        <fullName evidence="1">Uncharacterized protein</fullName>
    </submittedName>
</protein>
<dbReference type="AlphaFoldDB" id="A0A7S1AIN1"/>
<organism evidence="1">
    <name type="scientific">Noctiluca scintillans</name>
    <name type="common">Sea sparkle</name>
    <name type="synonym">Red tide dinoflagellate</name>
    <dbReference type="NCBI Taxonomy" id="2966"/>
    <lineage>
        <taxon>Eukaryota</taxon>
        <taxon>Sar</taxon>
        <taxon>Alveolata</taxon>
        <taxon>Dinophyceae</taxon>
        <taxon>Noctilucales</taxon>
        <taxon>Noctilucaceae</taxon>
        <taxon>Noctiluca</taxon>
    </lineage>
</organism>
<reference evidence="1" key="1">
    <citation type="submission" date="2021-01" db="EMBL/GenBank/DDBJ databases">
        <authorList>
            <person name="Corre E."/>
            <person name="Pelletier E."/>
            <person name="Niang G."/>
            <person name="Scheremetjew M."/>
            <person name="Finn R."/>
            <person name="Kale V."/>
            <person name="Holt S."/>
            <person name="Cochrane G."/>
            <person name="Meng A."/>
            <person name="Brown T."/>
            <person name="Cohen L."/>
        </authorList>
    </citation>
    <scope>NUCLEOTIDE SEQUENCE</scope>
</reference>
<dbReference type="EMBL" id="HBFQ01042143">
    <property type="protein sequence ID" value="CAD8855444.1"/>
    <property type="molecule type" value="Transcribed_RNA"/>
</dbReference>
<sequence>MSVKSAWAWLGDFEMDDTLLGLAAAGIFDVPPVAIGFLVNSAHCAEKRDGKVALSAMYKEKLVFLDTFFGGSFFPICDRFEREKTSADDLVKLVELCGFGDALAEWCDAVASSKPAVLHLLVSGPLLGRGQELCSSLMKWGHTKLVIWMYAGSFNLRNSSPGDLEALRRLVDGPLDVTVIETTLKPSSWICQPPFPFWRDACPTAWTMEQAGENPASFDVSCNIQGSNLFFEALSSPARTGVKKGLRWIFQSIVEGCHKESGTQAQAVERLLRELEARSLVTDLTQMVPPNSSSMAKVRETLAVSQEDLDEAYTRAKVIADDIAKAGFEHTSSESLNSLIEAARAYADLYKGSRGNFCEAGCVEYFPPGKPCNGPRLDKRGILTSMSSGKLQGGPLADILIAMALLLHLPSVDPQLSQRRVNASSDGWWPLTCCSGNGQQGFTVAQSHLPDTTVALFSLQKSTECERVLSSCFEASVKMTAGTTSALSPLVDATIASIVRGGIMLLRQSSCAPWGTRGLSAR</sequence>
<proteinExistence type="predicted"/>
<accession>A0A7S1AIN1</accession>
<name>A0A7S1AIN1_NOCSC</name>
<evidence type="ECO:0000313" key="1">
    <source>
        <dbReference type="EMBL" id="CAD8855444.1"/>
    </source>
</evidence>